<dbReference type="NCBIfam" id="TIGR00229">
    <property type="entry name" value="sensory_box"/>
    <property type="match status" value="2"/>
</dbReference>
<dbReference type="Pfam" id="PF02518">
    <property type="entry name" value="HATPase_c"/>
    <property type="match status" value="1"/>
</dbReference>
<keyword evidence="8" id="KW-1185">Reference proteome</keyword>
<dbReference type="Pfam" id="PF13426">
    <property type="entry name" value="PAS_9"/>
    <property type="match status" value="1"/>
</dbReference>
<dbReference type="EMBL" id="CP058215">
    <property type="protein sequence ID" value="QLC50571.1"/>
    <property type="molecule type" value="Genomic_DNA"/>
</dbReference>
<name>A0A7D5E8Y5_9EURY</name>
<dbReference type="SMART" id="SM00448">
    <property type="entry name" value="REC"/>
    <property type="match status" value="1"/>
</dbReference>
<evidence type="ECO:0000259" key="5">
    <source>
        <dbReference type="PROSITE" id="PS50112"/>
    </source>
</evidence>
<keyword evidence="1 2" id="KW-0597">Phosphoprotein</keyword>
<feature type="domain" description="PAS" evidence="5">
    <location>
        <begin position="135"/>
        <end position="204"/>
    </location>
</feature>
<dbReference type="Pfam" id="PF00072">
    <property type="entry name" value="Response_reg"/>
    <property type="match status" value="1"/>
</dbReference>
<dbReference type="SMART" id="SM00387">
    <property type="entry name" value="HATPase_c"/>
    <property type="match status" value="1"/>
</dbReference>
<dbReference type="PRINTS" id="PR00344">
    <property type="entry name" value="BCTRLSENSOR"/>
</dbReference>
<feature type="domain" description="Histidine kinase" evidence="3">
    <location>
        <begin position="398"/>
        <end position="610"/>
    </location>
</feature>
<dbReference type="CDD" id="cd00130">
    <property type="entry name" value="PAS"/>
    <property type="match status" value="2"/>
</dbReference>
<dbReference type="PROSITE" id="PS50109">
    <property type="entry name" value="HIS_KIN"/>
    <property type="match status" value="1"/>
</dbReference>
<feature type="modified residue" description="4-aspartylphosphate" evidence="2">
    <location>
        <position position="56"/>
    </location>
</feature>
<dbReference type="Gene3D" id="3.30.450.20">
    <property type="entry name" value="PAS domain"/>
    <property type="match status" value="2"/>
</dbReference>
<dbReference type="SMART" id="SM00091">
    <property type="entry name" value="PAS"/>
    <property type="match status" value="2"/>
</dbReference>
<dbReference type="AlphaFoldDB" id="A0A7D5E8Y5"/>
<evidence type="ECO:0000259" key="6">
    <source>
        <dbReference type="PROSITE" id="PS50113"/>
    </source>
</evidence>
<organism evidence="7 8">
    <name type="scientific">Methanolobus zinderi</name>
    <dbReference type="NCBI Taxonomy" id="536044"/>
    <lineage>
        <taxon>Archaea</taxon>
        <taxon>Methanobacteriati</taxon>
        <taxon>Methanobacteriota</taxon>
        <taxon>Stenosarchaea group</taxon>
        <taxon>Methanomicrobia</taxon>
        <taxon>Methanosarcinales</taxon>
        <taxon>Methanosarcinaceae</taxon>
        <taxon>Methanolobus</taxon>
    </lineage>
</organism>
<dbReference type="KEGG" id="mzi:HWN40_10165"/>
<dbReference type="RefSeq" id="WP_176965627.1">
    <property type="nucleotide sequence ID" value="NZ_CP058215.1"/>
</dbReference>
<dbReference type="GO" id="GO:0000155">
    <property type="term" value="F:phosphorelay sensor kinase activity"/>
    <property type="evidence" value="ECO:0007669"/>
    <property type="project" value="InterPro"/>
</dbReference>
<feature type="domain" description="PAC" evidence="6">
    <location>
        <begin position="211"/>
        <end position="263"/>
    </location>
</feature>
<evidence type="ECO:0000256" key="2">
    <source>
        <dbReference type="PROSITE-ProRule" id="PRU00169"/>
    </source>
</evidence>
<dbReference type="InterPro" id="IPR013656">
    <property type="entry name" value="PAS_4"/>
</dbReference>
<dbReference type="CDD" id="cd17538">
    <property type="entry name" value="REC_D1_PleD-like"/>
    <property type="match status" value="1"/>
</dbReference>
<dbReference type="InterPro" id="IPR036097">
    <property type="entry name" value="HisK_dim/P_sf"/>
</dbReference>
<dbReference type="InterPro" id="IPR001789">
    <property type="entry name" value="Sig_transdc_resp-reg_receiver"/>
</dbReference>
<dbReference type="SUPFAM" id="SSF52172">
    <property type="entry name" value="CheY-like"/>
    <property type="match status" value="1"/>
</dbReference>
<dbReference type="PROSITE" id="PS50110">
    <property type="entry name" value="RESPONSE_REGULATORY"/>
    <property type="match status" value="1"/>
</dbReference>
<dbReference type="GeneID" id="55822042"/>
<dbReference type="Gene3D" id="1.10.287.130">
    <property type="match status" value="1"/>
</dbReference>
<evidence type="ECO:0000259" key="4">
    <source>
        <dbReference type="PROSITE" id="PS50110"/>
    </source>
</evidence>
<dbReference type="Gene3D" id="3.40.50.2300">
    <property type="match status" value="1"/>
</dbReference>
<dbReference type="InterPro" id="IPR003661">
    <property type="entry name" value="HisK_dim/P_dom"/>
</dbReference>
<feature type="domain" description="PAS" evidence="5">
    <location>
        <begin position="267"/>
        <end position="301"/>
    </location>
</feature>
<dbReference type="InterPro" id="IPR004358">
    <property type="entry name" value="Sig_transdc_His_kin-like_C"/>
</dbReference>
<evidence type="ECO:0000259" key="3">
    <source>
        <dbReference type="PROSITE" id="PS50109"/>
    </source>
</evidence>
<dbReference type="Proteomes" id="UP000509594">
    <property type="component" value="Chromosome"/>
</dbReference>
<dbReference type="InterPro" id="IPR005467">
    <property type="entry name" value="His_kinase_dom"/>
</dbReference>
<feature type="domain" description="Response regulatory" evidence="4">
    <location>
        <begin position="8"/>
        <end position="123"/>
    </location>
</feature>
<dbReference type="SUPFAM" id="SSF55785">
    <property type="entry name" value="PYP-like sensor domain (PAS domain)"/>
    <property type="match status" value="2"/>
</dbReference>
<dbReference type="CDD" id="cd00075">
    <property type="entry name" value="HATPase"/>
    <property type="match status" value="1"/>
</dbReference>
<accession>A0A7D5E8Y5</accession>
<dbReference type="InterPro" id="IPR011006">
    <property type="entry name" value="CheY-like_superfamily"/>
</dbReference>
<dbReference type="InterPro" id="IPR000700">
    <property type="entry name" value="PAS-assoc_C"/>
</dbReference>
<evidence type="ECO:0000313" key="8">
    <source>
        <dbReference type="Proteomes" id="UP000509594"/>
    </source>
</evidence>
<protein>
    <submittedName>
        <fullName evidence="7">PAS domain S-box protein</fullName>
    </submittedName>
</protein>
<dbReference type="PANTHER" id="PTHR43547:SF2">
    <property type="entry name" value="HYBRID SIGNAL TRANSDUCTION HISTIDINE KINASE C"/>
    <property type="match status" value="1"/>
</dbReference>
<dbReference type="Gene3D" id="3.30.565.10">
    <property type="entry name" value="Histidine kinase-like ATPase, C-terminal domain"/>
    <property type="match status" value="1"/>
</dbReference>
<dbReference type="InterPro" id="IPR000014">
    <property type="entry name" value="PAS"/>
</dbReference>
<dbReference type="OrthoDB" id="3369at2157"/>
<dbReference type="InterPro" id="IPR035965">
    <property type="entry name" value="PAS-like_dom_sf"/>
</dbReference>
<dbReference type="InterPro" id="IPR003594">
    <property type="entry name" value="HATPase_dom"/>
</dbReference>
<proteinExistence type="predicted"/>
<gene>
    <name evidence="7" type="ORF">HWN40_10165</name>
</gene>
<dbReference type="SUPFAM" id="SSF47384">
    <property type="entry name" value="Homodimeric domain of signal transducing histidine kinase"/>
    <property type="match status" value="1"/>
</dbReference>
<dbReference type="PANTHER" id="PTHR43547">
    <property type="entry name" value="TWO-COMPONENT HISTIDINE KINASE"/>
    <property type="match status" value="1"/>
</dbReference>
<dbReference type="SUPFAM" id="SSF55874">
    <property type="entry name" value="ATPase domain of HSP90 chaperone/DNA topoisomerase II/histidine kinase"/>
    <property type="match status" value="1"/>
</dbReference>
<dbReference type="InterPro" id="IPR036890">
    <property type="entry name" value="HATPase_C_sf"/>
</dbReference>
<dbReference type="Pfam" id="PF08448">
    <property type="entry name" value="PAS_4"/>
    <property type="match status" value="1"/>
</dbReference>
<dbReference type="PROSITE" id="PS50113">
    <property type="entry name" value="PAC"/>
    <property type="match status" value="1"/>
</dbReference>
<dbReference type="CDD" id="cd00082">
    <property type="entry name" value="HisKA"/>
    <property type="match status" value="1"/>
</dbReference>
<evidence type="ECO:0000313" key="7">
    <source>
        <dbReference type="EMBL" id="QLC50571.1"/>
    </source>
</evidence>
<sequence>MTPSVRPRILIADDEPMNVELLEAYLSSDYDIITAYGGLEAFEKAVVERPDLVLLDVMMPDMNGYQVCEMIKQSAETQFIPVILVTALSGREDRLKGMESHADDFLTKPIDGLELKMRVMSLLRIKSLHDRIMFERDQAQSYLDVAGVMILVFDKDQKVTLVNKRATEILGYEENEILGKKWLDTFVPEYFRPTSLEKYLDIMHSDNGDIVYSEGPVLARNGEEKIISWYSKSLKDDNGHTVGVLSSGEDITLRKKVEECLKHRTTAMESSVDGIAILDERGHYVYVNAAHARIHGYDSPDELLGRSWKMLYGESEIRKIYETVIPAFSVKGEWKGESIGLRKDGSSFFQEISLTALDNGVICIVRDTTQRKEAEKQLKEYAGNLQSLNEMKDLFTDILRHDLLNPAGIAKGFTTVLMQDETDPARLERLKLINNNIKRLIDMIESAAQFAKLEDLEHLEFKAMDLRSILCDVANNFEMELGSKNISLEMDLDRTYPSMVNPVIEGVFSNYLSNAIKYGPSESIIKIEIEDLGEEWKVKVTDNGDGIPDSEKSGVFERFKRLSEKKKGVKGTGLGLAIAKRTIDLHGGRVGVDNNPEGRGSVFWASIRKA</sequence>
<dbReference type="PROSITE" id="PS50112">
    <property type="entry name" value="PAS"/>
    <property type="match status" value="2"/>
</dbReference>
<reference evidence="7 8" key="1">
    <citation type="submission" date="2020-06" db="EMBL/GenBank/DDBJ databases">
        <title>Methanolobus halotolerans sp. nov., isolated from a saline lake Tus in Siberia.</title>
        <authorList>
            <person name="Shen Y."/>
            <person name="Chen S.-C."/>
            <person name="Lai M.-C."/>
            <person name="Huang H.-H."/>
            <person name="Chiu H.-H."/>
            <person name="Tang S.-L."/>
            <person name="Rogozin D.Y."/>
            <person name="Degermendzhy A.G."/>
        </authorList>
    </citation>
    <scope>NUCLEOTIDE SEQUENCE [LARGE SCALE GENOMIC DNA]</scope>
    <source>
        <strain evidence="7 8">DSM 21339</strain>
    </source>
</reference>
<evidence type="ECO:0000256" key="1">
    <source>
        <dbReference type="ARBA" id="ARBA00022553"/>
    </source>
</evidence>